<name>A0A1B8TY73_9FLAO</name>
<dbReference type="InterPro" id="IPR006685">
    <property type="entry name" value="MscS_channel_2nd"/>
</dbReference>
<dbReference type="Proteomes" id="UP000092584">
    <property type="component" value="Unassembled WGS sequence"/>
</dbReference>
<dbReference type="InterPro" id="IPR023408">
    <property type="entry name" value="MscS_beta-dom_sf"/>
</dbReference>
<evidence type="ECO:0000256" key="1">
    <source>
        <dbReference type="ARBA" id="ARBA00004370"/>
    </source>
</evidence>
<keyword evidence="3 5" id="KW-1133">Transmembrane helix</keyword>
<evidence type="ECO:0000256" key="4">
    <source>
        <dbReference type="ARBA" id="ARBA00023136"/>
    </source>
</evidence>
<dbReference type="EMBL" id="LSFM01000022">
    <property type="protein sequence ID" value="OBY64568.1"/>
    <property type="molecule type" value="Genomic_DNA"/>
</dbReference>
<proteinExistence type="predicted"/>
<sequence length="429" mass="49215">MEIGNLLYDYLLKTGLSENTAKYLNMLVLLAFTIIAAFLVHYIIRRILLSFFTNLSSKTKTNFDDLLIKNKAPKNIAHIIPLIFTLNLIPVIFKDFPYFENFVLKSFLVFTIILVIWIVRSLLNSIRDFLKTIPNLGDKPIDSYIQVFMIFAWAIGILSAFAIITGIEFIKFITTIGAASAVIILIFKDTILGFVASIQVSINDMVRIGDWITFEKYGADGDVTEINLSTVKVQNFDMTITTIPTYALIADSFKNWRGMQSSGGRRIKRSVNIKLDSIHYVTNDELDSFKKIQSITTYLENRQEDIDAYNTKNNINKELLLNGRNMTNIGVFRKYIETYIENHSGTNKEMMIMVRQLAPDTQGIPLEIYAFSSDKRWQNYEYIMADIFDHVIAAVPYFNLEIFELPSNSSFVQRNEEGTITDKIDLEDE</sequence>
<comment type="subcellular location">
    <subcellularLocation>
        <location evidence="1">Membrane</location>
    </subcellularLocation>
</comment>
<feature type="transmembrane region" description="Helical" evidence="5">
    <location>
        <begin position="102"/>
        <end position="123"/>
    </location>
</feature>
<keyword evidence="2 5" id="KW-0812">Transmembrane</keyword>
<dbReference type="KEGG" id="pob:LPB03_03165"/>
<organism evidence="7 8">
    <name type="scientific">Polaribacter vadi</name>
    <dbReference type="NCBI Taxonomy" id="1774273"/>
    <lineage>
        <taxon>Bacteria</taxon>
        <taxon>Pseudomonadati</taxon>
        <taxon>Bacteroidota</taxon>
        <taxon>Flavobacteriia</taxon>
        <taxon>Flavobacteriales</taxon>
        <taxon>Flavobacteriaceae</taxon>
    </lineage>
</organism>
<protein>
    <submittedName>
        <fullName evidence="7">Mechanosensitive ion channel protein MscS</fullName>
    </submittedName>
</protein>
<reference evidence="8" key="1">
    <citation type="submission" date="2016-02" db="EMBL/GenBank/DDBJ databases">
        <authorList>
            <person name="Shin S.-K."/>
            <person name="Yi H."/>
            <person name="Kim E."/>
        </authorList>
    </citation>
    <scope>NUCLEOTIDE SEQUENCE [LARGE SCALE GENOMIC DNA]</scope>
    <source>
        <strain evidence="8">LPB0003</strain>
    </source>
</reference>
<evidence type="ECO:0000256" key="5">
    <source>
        <dbReference type="SAM" id="Phobius"/>
    </source>
</evidence>
<evidence type="ECO:0000313" key="7">
    <source>
        <dbReference type="EMBL" id="OBY64568.1"/>
    </source>
</evidence>
<comment type="caution">
    <text evidence="7">The sequence shown here is derived from an EMBL/GenBank/DDBJ whole genome shotgun (WGS) entry which is preliminary data.</text>
</comment>
<dbReference type="SUPFAM" id="SSF50182">
    <property type="entry name" value="Sm-like ribonucleoproteins"/>
    <property type="match status" value="1"/>
</dbReference>
<keyword evidence="8" id="KW-1185">Reference proteome</keyword>
<dbReference type="STRING" id="1774273.LPB03_03165"/>
<dbReference type="InterPro" id="IPR030192">
    <property type="entry name" value="YbdG"/>
</dbReference>
<evidence type="ECO:0000256" key="2">
    <source>
        <dbReference type="ARBA" id="ARBA00022692"/>
    </source>
</evidence>
<dbReference type="RefSeq" id="WP_065319315.1">
    <property type="nucleotide sequence ID" value="NZ_CP017477.1"/>
</dbReference>
<dbReference type="GO" id="GO:0071470">
    <property type="term" value="P:cellular response to osmotic stress"/>
    <property type="evidence" value="ECO:0007669"/>
    <property type="project" value="InterPro"/>
</dbReference>
<feature type="transmembrane region" description="Helical" evidence="5">
    <location>
        <begin position="23"/>
        <end position="44"/>
    </location>
</feature>
<dbReference type="GO" id="GO:0005886">
    <property type="term" value="C:plasma membrane"/>
    <property type="evidence" value="ECO:0007669"/>
    <property type="project" value="TreeGrafter"/>
</dbReference>
<evidence type="ECO:0000256" key="3">
    <source>
        <dbReference type="ARBA" id="ARBA00022989"/>
    </source>
</evidence>
<feature type="domain" description="Mechanosensitive ion channel MscS" evidence="6">
    <location>
        <begin position="189"/>
        <end position="257"/>
    </location>
</feature>
<feature type="transmembrane region" description="Helical" evidence="5">
    <location>
        <begin position="169"/>
        <end position="187"/>
    </location>
</feature>
<keyword evidence="4 5" id="KW-0472">Membrane</keyword>
<dbReference type="Pfam" id="PF00924">
    <property type="entry name" value="MS_channel_2nd"/>
    <property type="match status" value="1"/>
</dbReference>
<dbReference type="Gene3D" id="2.30.30.60">
    <property type="match status" value="1"/>
</dbReference>
<dbReference type="GO" id="GO:0008381">
    <property type="term" value="F:mechanosensitive monoatomic ion channel activity"/>
    <property type="evidence" value="ECO:0007669"/>
    <property type="project" value="InterPro"/>
</dbReference>
<gene>
    <name evidence="7" type="ORF">LPB3_09330</name>
</gene>
<feature type="transmembrane region" description="Helical" evidence="5">
    <location>
        <begin position="76"/>
        <end position="96"/>
    </location>
</feature>
<dbReference type="AlphaFoldDB" id="A0A1B8TY73"/>
<feature type="transmembrane region" description="Helical" evidence="5">
    <location>
        <begin position="144"/>
        <end position="163"/>
    </location>
</feature>
<evidence type="ECO:0000259" key="6">
    <source>
        <dbReference type="Pfam" id="PF00924"/>
    </source>
</evidence>
<evidence type="ECO:0000313" key="8">
    <source>
        <dbReference type="Proteomes" id="UP000092584"/>
    </source>
</evidence>
<accession>A0A1B8TY73</accession>
<dbReference type="PANTHER" id="PTHR30414">
    <property type="entry name" value="MINICONDUCTANCE MECHANOSENSITIVE CHANNEL YBDG"/>
    <property type="match status" value="1"/>
</dbReference>
<dbReference type="PANTHER" id="PTHR30414:SF0">
    <property type="entry name" value="MINICONDUCTANCE MECHANOSENSITIVE CHANNEL YBDG"/>
    <property type="match status" value="1"/>
</dbReference>
<dbReference type="InterPro" id="IPR010920">
    <property type="entry name" value="LSM_dom_sf"/>
</dbReference>
<dbReference type="OrthoDB" id="9775207at2"/>